<evidence type="ECO:0000256" key="1">
    <source>
        <dbReference type="ARBA" id="ARBA00006594"/>
    </source>
</evidence>
<dbReference type="RefSeq" id="WP_275110476.1">
    <property type="nucleotide sequence ID" value="NZ_JAKJSC010000002.1"/>
</dbReference>
<dbReference type="InterPro" id="IPR003356">
    <property type="entry name" value="DNA_methylase_A-5"/>
</dbReference>
<dbReference type="Gene3D" id="3.40.50.150">
    <property type="entry name" value="Vaccinia Virus protein VP39"/>
    <property type="match status" value="1"/>
</dbReference>
<dbReference type="InterPro" id="IPR002052">
    <property type="entry name" value="DNA_methylase_N6_adenine_CS"/>
</dbReference>
<dbReference type="InterPro" id="IPR029063">
    <property type="entry name" value="SAM-dependent_MTases_sf"/>
</dbReference>
<dbReference type="Pfam" id="PF13588">
    <property type="entry name" value="HSDR_N_2"/>
    <property type="match status" value="1"/>
</dbReference>
<keyword evidence="6" id="KW-1185">Reference proteome</keyword>
<organism evidence="5 6">
    <name type="scientific">Paralabilibaculum antarcticum</name>
    <dbReference type="NCBI Taxonomy" id="2912572"/>
    <lineage>
        <taxon>Bacteria</taxon>
        <taxon>Pseudomonadati</taxon>
        <taxon>Bacteroidota</taxon>
        <taxon>Bacteroidia</taxon>
        <taxon>Marinilabiliales</taxon>
        <taxon>Marinifilaceae</taxon>
        <taxon>Paralabilibaculum</taxon>
    </lineage>
</organism>
<dbReference type="SUPFAM" id="SSF53335">
    <property type="entry name" value="S-adenosyl-L-methionine-dependent methyltransferases"/>
    <property type="match status" value="1"/>
</dbReference>
<proteinExistence type="inferred from homology"/>
<reference evidence="5 6" key="1">
    <citation type="submission" date="2022-01" db="EMBL/GenBank/DDBJ databases">
        <title>Labilibaculum sp. nov, a marine bacterium isolated from Antarctica.</title>
        <authorList>
            <person name="Dai W."/>
        </authorList>
    </citation>
    <scope>NUCLEOTIDE SEQUENCE [LARGE SCALE GENOMIC DNA]</scope>
    <source>
        <strain evidence="5 6">DW002</strain>
    </source>
</reference>
<gene>
    <name evidence="5" type="ORF">L3049_14195</name>
</gene>
<dbReference type="Pfam" id="PF02384">
    <property type="entry name" value="N6_Mtase"/>
    <property type="match status" value="1"/>
</dbReference>
<keyword evidence="5" id="KW-0808">Transferase</keyword>
<dbReference type="GO" id="GO:0032259">
    <property type="term" value="P:methylation"/>
    <property type="evidence" value="ECO:0007669"/>
    <property type="project" value="UniProtKB-KW"/>
</dbReference>
<dbReference type="Proteomes" id="UP001528920">
    <property type="component" value="Unassembled WGS sequence"/>
</dbReference>
<dbReference type="InterPro" id="IPR052916">
    <property type="entry name" value="Type-I_RE_MTase_Subunit"/>
</dbReference>
<accession>A0ABT5VV02</accession>
<dbReference type="InterPro" id="IPR029464">
    <property type="entry name" value="HSDR_N"/>
</dbReference>
<feature type="domain" description="Type I restriction enzyme R protein N-terminal" evidence="4">
    <location>
        <begin position="37"/>
        <end position="152"/>
    </location>
</feature>
<comment type="similarity">
    <text evidence="1">Belongs to the N(4)/N(6)-methyltransferase family.</text>
</comment>
<evidence type="ECO:0000259" key="4">
    <source>
        <dbReference type="Pfam" id="PF13588"/>
    </source>
</evidence>
<feature type="domain" description="DNA methylase adenine-specific" evidence="3">
    <location>
        <begin position="318"/>
        <end position="615"/>
    </location>
</feature>
<keyword evidence="5" id="KW-0489">Methyltransferase</keyword>
<dbReference type="PROSITE" id="PS00092">
    <property type="entry name" value="N6_MTASE"/>
    <property type="match status" value="1"/>
</dbReference>
<dbReference type="EMBL" id="JAKJSC010000002">
    <property type="protein sequence ID" value="MDE5419147.1"/>
    <property type="molecule type" value="Genomic_DNA"/>
</dbReference>
<evidence type="ECO:0000313" key="5">
    <source>
        <dbReference type="EMBL" id="MDE5419147.1"/>
    </source>
</evidence>
<evidence type="ECO:0000259" key="3">
    <source>
        <dbReference type="Pfam" id="PF02384"/>
    </source>
</evidence>
<comment type="caution">
    <text evidence="5">The sequence shown here is derived from an EMBL/GenBank/DDBJ whole genome shotgun (WGS) entry which is preliminary data.</text>
</comment>
<name>A0ABT5VV02_9BACT</name>
<keyword evidence="2" id="KW-0680">Restriction system</keyword>
<protein>
    <submittedName>
        <fullName evidence="5">N-6 DNA methylase</fullName>
    </submittedName>
</protein>
<dbReference type="PANTHER" id="PTHR42998:SF1">
    <property type="entry name" value="TYPE I RESTRICTION ENZYME HINDI METHYLASE SUBUNIT"/>
    <property type="match status" value="1"/>
</dbReference>
<evidence type="ECO:0000313" key="6">
    <source>
        <dbReference type="Proteomes" id="UP001528920"/>
    </source>
</evidence>
<sequence>MNIIEKGIEQGLIRFDEEKKNIFYIHQDDKRRNFNNPEEKVQAEAYLKLVLNYGYSPQRILQFKSITMGASVKEVDIVVYNDDECTQPHIVVECKREEVSELEFEQAIKQGASYAYALSGTVKYLWVTSKVKNESFLIDKESDLTQTIPNIPRYGITEIQKYQFAKGGRIGQEQATTEIKEKFFELEIISEEDLTKAFKSAHNSLWAGGELNPSEAFDELDKLIFCKIWDERMLRKEGEPYDFQVFSEPIPKNASKEQKARIEEKITNELYKRVVALYAIGKKKDPEVFKDDVRLSPQKVKAVVGYLERINLGATDLDSKGKAFETFMGSYFRGDFGQFFTPRPIVKFIVNSLPITHESKVLDTSCGSGGFLLYALDKVRQEADEYYPEYQAKTQEATKHWSHWHDFAEKRLFGIEINEQIARTAKMNMIIHDDGHTNVISSDGLLRDDVMQERSNNKDFKYGTFDFIITNPPFGSTVKQTEKAYLNLYNLGNKDISWLDTKNSGVKERANQSTEVLFIEQCHNFLNENGYLAVVIPDGILTNSSLQYVRDRIEEWYQIIAVVSMPQTAFSHTGAGVKSSVLFLRKWPEAVTVRYQTLKKELQDQIKEENNFLTEVAKIENEKKRIVKNHTDFENITGETDKKRIEKTEIFTSWKKEINDNHNLQITDLKEDLADKFILKKQEVLDDYPIFMAIAEDIGYDATGRSTGNNELEMIETELTRFINGLDK</sequence>
<dbReference type="PANTHER" id="PTHR42998">
    <property type="entry name" value="TYPE I RESTRICTION ENZYME HINDVIIP M PROTEIN-RELATED"/>
    <property type="match status" value="1"/>
</dbReference>
<dbReference type="GO" id="GO:0008168">
    <property type="term" value="F:methyltransferase activity"/>
    <property type="evidence" value="ECO:0007669"/>
    <property type="project" value="UniProtKB-KW"/>
</dbReference>
<dbReference type="PRINTS" id="PR00507">
    <property type="entry name" value="N12N6MTFRASE"/>
</dbReference>
<evidence type="ECO:0000256" key="2">
    <source>
        <dbReference type="ARBA" id="ARBA00022747"/>
    </source>
</evidence>